<evidence type="ECO:0000256" key="1">
    <source>
        <dbReference type="SAM" id="Phobius"/>
    </source>
</evidence>
<keyword evidence="3" id="KW-1185">Reference proteome</keyword>
<organism evidence="2 3">
    <name type="scientific">Bradyrhizobium australiense</name>
    <dbReference type="NCBI Taxonomy" id="2721161"/>
    <lineage>
        <taxon>Bacteria</taxon>
        <taxon>Pseudomonadati</taxon>
        <taxon>Pseudomonadota</taxon>
        <taxon>Alphaproteobacteria</taxon>
        <taxon>Hyphomicrobiales</taxon>
        <taxon>Nitrobacteraceae</taxon>
        <taxon>Bradyrhizobium</taxon>
    </lineage>
</organism>
<comment type="caution">
    <text evidence="2">The sequence shown here is derived from an EMBL/GenBank/DDBJ whole genome shotgun (WGS) entry which is preliminary data.</text>
</comment>
<feature type="transmembrane region" description="Helical" evidence="1">
    <location>
        <begin position="39"/>
        <end position="61"/>
    </location>
</feature>
<protein>
    <submittedName>
        <fullName evidence="2">Uncharacterized protein</fullName>
    </submittedName>
</protein>
<keyword evidence="1" id="KW-0812">Transmembrane</keyword>
<dbReference type="RefSeq" id="WP_171583069.1">
    <property type="nucleotide sequence ID" value="NZ_JAAVLX010000012.1"/>
</dbReference>
<dbReference type="AlphaFoldDB" id="A0A7Y4GYX5"/>
<keyword evidence="1" id="KW-1133">Transmembrane helix</keyword>
<evidence type="ECO:0000313" key="3">
    <source>
        <dbReference type="Proteomes" id="UP000544122"/>
    </source>
</evidence>
<dbReference type="EMBL" id="JAAVLX010000012">
    <property type="protein sequence ID" value="NOJ43872.1"/>
    <property type="molecule type" value="Genomic_DNA"/>
</dbReference>
<reference evidence="2 3" key="1">
    <citation type="submission" date="2020-03" db="EMBL/GenBank/DDBJ databases">
        <title>Bradyrhizobium diversity isolated from nodules of Indigofera sp.</title>
        <authorList>
            <person name="Klepa M."/>
            <person name="Helene L."/>
            <person name="Hungria M."/>
        </authorList>
    </citation>
    <scope>NUCLEOTIDE SEQUENCE [LARGE SCALE GENOMIC DNA]</scope>
    <source>
        <strain evidence="2 3">WSM 1791</strain>
    </source>
</reference>
<sequence length="62" mass="7043">MGYELTHWSKPKPRVIEGGKVDGALHADTLQPRMVWNPWPLAALLLNALLWAGICWLIYAFL</sequence>
<evidence type="ECO:0000313" key="2">
    <source>
        <dbReference type="EMBL" id="NOJ43872.1"/>
    </source>
</evidence>
<accession>A0A7Y4GYX5</accession>
<keyword evidence="1" id="KW-0472">Membrane</keyword>
<dbReference type="Proteomes" id="UP000544122">
    <property type="component" value="Unassembled WGS sequence"/>
</dbReference>
<proteinExistence type="predicted"/>
<name>A0A7Y4GYX5_9BRAD</name>
<gene>
    <name evidence="2" type="ORF">HCN58_30710</name>
</gene>